<keyword evidence="2" id="KW-1185">Reference proteome</keyword>
<dbReference type="PANTHER" id="PTHR11139:SF1">
    <property type="entry name" value="TRANSFORMATION_TRANSCRIPTION DOMAIN-ASSOCIATED PROTEIN"/>
    <property type="match status" value="1"/>
</dbReference>
<dbReference type="AlphaFoldDB" id="A0AAN9MBU5"/>
<accession>A0AAN9MBU5</accession>
<evidence type="ECO:0000313" key="2">
    <source>
        <dbReference type="Proteomes" id="UP001367508"/>
    </source>
</evidence>
<dbReference type="Proteomes" id="UP001367508">
    <property type="component" value="Unassembled WGS sequence"/>
</dbReference>
<reference evidence="1 2" key="1">
    <citation type="submission" date="2024-01" db="EMBL/GenBank/DDBJ databases">
        <title>The genomes of 5 underutilized Papilionoideae crops provide insights into root nodulation and disease resistanc.</title>
        <authorList>
            <person name="Jiang F."/>
        </authorList>
    </citation>
    <scope>NUCLEOTIDE SEQUENCE [LARGE SCALE GENOMIC DNA]</scope>
    <source>
        <strain evidence="1">LVBAO_FW01</strain>
        <tissue evidence="1">Leaves</tissue>
    </source>
</reference>
<dbReference type="GO" id="GO:0035267">
    <property type="term" value="C:NuA4 histone acetyltransferase complex"/>
    <property type="evidence" value="ECO:0007669"/>
    <property type="project" value="TreeGrafter"/>
</dbReference>
<dbReference type="InterPro" id="IPR050517">
    <property type="entry name" value="DDR_Repair_Kinase"/>
</dbReference>
<evidence type="ECO:0000313" key="1">
    <source>
        <dbReference type="EMBL" id="KAK7351960.1"/>
    </source>
</evidence>
<sequence length="272" mass="32033">MLFPTDAKCCECLAELYHLLNEKDMRCGLWKMRSVTAETKAGLSLAQHGYWHHAQSLFYQVMVKATQGTYSNPAPKAEMCLCEEQWLYCASQLSQWDALVDFGKSVENYEILLDSLWKLPDWAYMKEHVIPKAQMEETPKLQFKRTLLFMTKIQNDVGDAANMVYTETWEEIWLEYAVSCYLQGIKFGASNSRSHLAHILYLLSFDTPNELVGRVFDKYYEQIPHWIWLSWIPQFLLSLQRREAPHCKLVLLKIAILYPQALYYWLRTYLQE</sequence>
<dbReference type="PANTHER" id="PTHR11139">
    <property type="entry name" value="ATAXIA TELANGIECTASIA MUTATED ATM -RELATED"/>
    <property type="match status" value="1"/>
</dbReference>
<protein>
    <submittedName>
        <fullName evidence="1">Uncharacterized protein</fullName>
    </submittedName>
</protein>
<proteinExistence type="predicted"/>
<dbReference type="GO" id="GO:0000124">
    <property type="term" value="C:SAGA complex"/>
    <property type="evidence" value="ECO:0007669"/>
    <property type="project" value="TreeGrafter"/>
</dbReference>
<dbReference type="GO" id="GO:0006281">
    <property type="term" value="P:DNA repair"/>
    <property type="evidence" value="ECO:0007669"/>
    <property type="project" value="TreeGrafter"/>
</dbReference>
<name>A0AAN9MBU5_CANGL</name>
<gene>
    <name evidence="1" type="ORF">VNO77_11759</name>
</gene>
<dbReference type="GO" id="GO:0005634">
    <property type="term" value="C:nucleus"/>
    <property type="evidence" value="ECO:0007669"/>
    <property type="project" value="TreeGrafter"/>
</dbReference>
<organism evidence="1 2">
    <name type="scientific">Canavalia gladiata</name>
    <name type="common">Sword bean</name>
    <name type="synonym">Dolichos gladiatus</name>
    <dbReference type="NCBI Taxonomy" id="3824"/>
    <lineage>
        <taxon>Eukaryota</taxon>
        <taxon>Viridiplantae</taxon>
        <taxon>Streptophyta</taxon>
        <taxon>Embryophyta</taxon>
        <taxon>Tracheophyta</taxon>
        <taxon>Spermatophyta</taxon>
        <taxon>Magnoliopsida</taxon>
        <taxon>eudicotyledons</taxon>
        <taxon>Gunneridae</taxon>
        <taxon>Pentapetalae</taxon>
        <taxon>rosids</taxon>
        <taxon>fabids</taxon>
        <taxon>Fabales</taxon>
        <taxon>Fabaceae</taxon>
        <taxon>Papilionoideae</taxon>
        <taxon>50 kb inversion clade</taxon>
        <taxon>NPAAA clade</taxon>
        <taxon>indigoferoid/millettioid clade</taxon>
        <taxon>Phaseoleae</taxon>
        <taxon>Canavalia</taxon>
    </lineage>
</organism>
<comment type="caution">
    <text evidence="1">The sequence shown here is derived from an EMBL/GenBank/DDBJ whole genome shotgun (WGS) entry which is preliminary data.</text>
</comment>
<dbReference type="EMBL" id="JAYMYQ010000002">
    <property type="protein sequence ID" value="KAK7351960.1"/>
    <property type="molecule type" value="Genomic_DNA"/>
</dbReference>
<dbReference type="GO" id="GO:0006355">
    <property type="term" value="P:regulation of DNA-templated transcription"/>
    <property type="evidence" value="ECO:0007669"/>
    <property type="project" value="TreeGrafter"/>
</dbReference>